<proteinExistence type="predicted"/>
<gene>
    <name evidence="2" type="ORF">E3N88_10267</name>
</gene>
<protein>
    <recommendedName>
        <fullName evidence="1">Tf2-1-like SH3-like domain-containing protein</fullName>
    </recommendedName>
</protein>
<organism evidence="2 3">
    <name type="scientific">Mikania micrantha</name>
    <name type="common">bitter vine</name>
    <dbReference type="NCBI Taxonomy" id="192012"/>
    <lineage>
        <taxon>Eukaryota</taxon>
        <taxon>Viridiplantae</taxon>
        <taxon>Streptophyta</taxon>
        <taxon>Embryophyta</taxon>
        <taxon>Tracheophyta</taxon>
        <taxon>Spermatophyta</taxon>
        <taxon>Magnoliopsida</taxon>
        <taxon>eudicotyledons</taxon>
        <taxon>Gunneridae</taxon>
        <taxon>Pentapetalae</taxon>
        <taxon>asterids</taxon>
        <taxon>campanulids</taxon>
        <taxon>Asterales</taxon>
        <taxon>Asteraceae</taxon>
        <taxon>Asteroideae</taxon>
        <taxon>Heliantheae alliance</taxon>
        <taxon>Eupatorieae</taxon>
        <taxon>Mikania</taxon>
    </lineage>
</organism>
<dbReference type="OrthoDB" id="1939135at2759"/>
<dbReference type="Pfam" id="PF24626">
    <property type="entry name" value="SH3_Tf2-1"/>
    <property type="match status" value="1"/>
</dbReference>
<evidence type="ECO:0000313" key="3">
    <source>
        <dbReference type="Proteomes" id="UP000326396"/>
    </source>
</evidence>
<evidence type="ECO:0000313" key="2">
    <source>
        <dbReference type="EMBL" id="KAD6118996.1"/>
    </source>
</evidence>
<dbReference type="AlphaFoldDB" id="A0A5N6PD01"/>
<reference evidence="2 3" key="1">
    <citation type="submission" date="2019-05" db="EMBL/GenBank/DDBJ databases">
        <title>Mikania micrantha, genome provides insights into the molecular mechanism of rapid growth.</title>
        <authorList>
            <person name="Liu B."/>
        </authorList>
    </citation>
    <scope>NUCLEOTIDE SEQUENCE [LARGE SCALE GENOMIC DNA]</scope>
    <source>
        <strain evidence="2">NLD-2019</strain>
        <tissue evidence="2">Leaf</tissue>
    </source>
</reference>
<dbReference type="PANTHER" id="PTHR46148:SF59">
    <property type="entry name" value="NUCLEOTIDYLTRANSFERASE, RIBONUCLEASE H"/>
    <property type="match status" value="1"/>
</dbReference>
<accession>A0A5N6PD01</accession>
<keyword evidence="3" id="KW-1185">Reference proteome</keyword>
<dbReference type="PANTHER" id="PTHR46148">
    <property type="entry name" value="CHROMO DOMAIN-CONTAINING PROTEIN"/>
    <property type="match status" value="1"/>
</dbReference>
<feature type="domain" description="Tf2-1-like SH3-like" evidence="1">
    <location>
        <begin position="100"/>
        <end position="164"/>
    </location>
</feature>
<comment type="caution">
    <text evidence="2">The sequence shown here is derived from an EMBL/GenBank/DDBJ whole genome shotgun (WGS) entry which is preliminary data.</text>
</comment>
<sequence length="242" mass="28064">MASFGRMDKASFDLLPSLDIRPPYSFANYSPFDHFYALATPFAALPSFGQDMAIRAFIRPRIHSWAMLATRPTPILPTLFWDRQKSFADRRRKPLEFQVGDRVLLKVSPWKSVVRFGKKGKLASRYVGPFEILERIGPIAYKLKLPVELSIVHDTFHVSNLKKCLADHDVQIPLEDIQIQNNMQFIERPVEIMDHGVKKLKRSRIPIIKVRWEGKHGAEFTWERDDQMKLKYPHLFTVSSAS</sequence>
<dbReference type="InterPro" id="IPR056924">
    <property type="entry name" value="SH3_Tf2-1"/>
</dbReference>
<dbReference type="Proteomes" id="UP000326396">
    <property type="component" value="Linkage Group LG13"/>
</dbReference>
<name>A0A5N6PD01_9ASTR</name>
<evidence type="ECO:0000259" key="1">
    <source>
        <dbReference type="Pfam" id="PF24626"/>
    </source>
</evidence>
<dbReference type="EMBL" id="SZYD01000005">
    <property type="protein sequence ID" value="KAD6118996.1"/>
    <property type="molecule type" value="Genomic_DNA"/>
</dbReference>